<organism evidence="8 9">
    <name type="scientific">Asanoa ishikariensis</name>
    <dbReference type="NCBI Taxonomy" id="137265"/>
    <lineage>
        <taxon>Bacteria</taxon>
        <taxon>Bacillati</taxon>
        <taxon>Actinomycetota</taxon>
        <taxon>Actinomycetes</taxon>
        <taxon>Micromonosporales</taxon>
        <taxon>Micromonosporaceae</taxon>
        <taxon>Asanoa</taxon>
    </lineage>
</organism>
<keyword evidence="3" id="KW-0238">DNA-binding</keyword>
<dbReference type="InterPro" id="IPR058245">
    <property type="entry name" value="NreC/VraR/RcsB-like_REC"/>
</dbReference>
<keyword evidence="1 5" id="KW-0597">Phosphoprotein</keyword>
<dbReference type="PANTHER" id="PTHR43214">
    <property type="entry name" value="TWO-COMPONENT RESPONSE REGULATOR"/>
    <property type="match status" value="1"/>
</dbReference>
<evidence type="ECO:0000256" key="2">
    <source>
        <dbReference type="ARBA" id="ARBA00023015"/>
    </source>
</evidence>
<dbReference type="PANTHER" id="PTHR43214:SF24">
    <property type="entry name" value="TRANSCRIPTIONAL REGULATORY PROTEIN NARL-RELATED"/>
    <property type="match status" value="1"/>
</dbReference>
<evidence type="ECO:0000256" key="3">
    <source>
        <dbReference type="ARBA" id="ARBA00023125"/>
    </source>
</evidence>
<dbReference type="CDD" id="cd06170">
    <property type="entry name" value="LuxR_C_like"/>
    <property type="match status" value="1"/>
</dbReference>
<evidence type="ECO:0000256" key="5">
    <source>
        <dbReference type="PROSITE-ProRule" id="PRU00169"/>
    </source>
</evidence>
<dbReference type="InterPro" id="IPR001789">
    <property type="entry name" value="Sig_transdc_resp-reg_receiver"/>
</dbReference>
<name>A0A1H3UD81_9ACTN</name>
<dbReference type="PROSITE" id="PS50043">
    <property type="entry name" value="HTH_LUXR_2"/>
    <property type="match status" value="1"/>
</dbReference>
<dbReference type="GO" id="GO:0006355">
    <property type="term" value="P:regulation of DNA-templated transcription"/>
    <property type="evidence" value="ECO:0007669"/>
    <property type="project" value="InterPro"/>
</dbReference>
<dbReference type="PRINTS" id="PR00038">
    <property type="entry name" value="HTHLUXR"/>
</dbReference>
<dbReference type="InterPro" id="IPR000792">
    <property type="entry name" value="Tscrpt_reg_LuxR_C"/>
</dbReference>
<protein>
    <submittedName>
        <fullName evidence="8">Two component transcriptional regulator, LuxR family</fullName>
    </submittedName>
</protein>
<dbReference type="Proteomes" id="UP000199632">
    <property type="component" value="Unassembled WGS sequence"/>
</dbReference>
<sequence>MPDPVTPLRIVVAEDAALLREGLVRILERAGHEIVAAVADGQALLTYVASTAPDIVITDIRMPPTHTDEGLRAAAIIRAEHPGVAIMLLSAYVADAYVGDLLDSAPGGGIGYLLKDRVGHVRDFLDSVDRVAAGGTVVDGEVVRQLVRRRHADGPLATLTDREREVLALMAEGHTNNAIAGKLFVSEAAVRKHIGNIFAKLPLDPASDRRVSAVLTYLRG</sequence>
<evidence type="ECO:0000256" key="4">
    <source>
        <dbReference type="ARBA" id="ARBA00023163"/>
    </source>
</evidence>
<feature type="modified residue" description="4-aspartylphosphate" evidence="5">
    <location>
        <position position="59"/>
    </location>
</feature>
<dbReference type="STRING" id="137265.SAMN05421684_6909"/>
<dbReference type="SUPFAM" id="SSF52172">
    <property type="entry name" value="CheY-like"/>
    <property type="match status" value="1"/>
</dbReference>
<evidence type="ECO:0000259" key="7">
    <source>
        <dbReference type="PROSITE" id="PS50110"/>
    </source>
</evidence>
<dbReference type="InterPro" id="IPR039420">
    <property type="entry name" value="WalR-like"/>
</dbReference>
<evidence type="ECO:0000256" key="1">
    <source>
        <dbReference type="ARBA" id="ARBA00022553"/>
    </source>
</evidence>
<dbReference type="Pfam" id="PF00072">
    <property type="entry name" value="Response_reg"/>
    <property type="match status" value="1"/>
</dbReference>
<dbReference type="Pfam" id="PF00196">
    <property type="entry name" value="GerE"/>
    <property type="match status" value="1"/>
</dbReference>
<dbReference type="EMBL" id="FNQB01000004">
    <property type="protein sequence ID" value="SDZ59609.1"/>
    <property type="molecule type" value="Genomic_DNA"/>
</dbReference>
<keyword evidence="9" id="KW-1185">Reference proteome</keyword>
<evidence type="ECO:0000313" key="8">
    <source>
        <dbReference type="EMBL" id="SDZ59609.1"/>
    </source>
</evidence>
<dbReference type="Gene3D" id="3.40.50.2300">
    <property type="match status" value="1"/>
</dbReference>
<evidence type="ECO:0000313" key="9">
    <source>
        <dbReference type="Proteomes" id="UP000199632"/>
    </source>
</evidence>
<gene>
    <name evidence="8" type="ORF">SAMN05421684_6909</name>
</gene>
<dbReference type="SMART" id="SM00421">
    <property type="entry name" value="HTH_LUXR"/>
    <property type="match status" value="1"/>
</dbReference>
<dbReference type="AlphaFoldDB" id="A0A1H3UD81"/>
<keyword evidence="2" id="KW-0805">Transcription regulation</keyword>
<dbReference type="GO" id="GO:0000160">
    <property type="term" value="P:phosphorelay signal transduction system"/>
    <property type="evidence" value="ECO:0007669"/>
    <property type="project" value="InterPro"/>
</dbReference>
<keyword evidence="4" id="KW-0804">Transcription</keyword>
<evidence type="ECO:0000259" key="6">
    <source>
        <dbReference type="PROSITE" id="PS50043"/>
    </source>
</evidence>
<feature type="domain" description="HTH luxR-type" evidence="6">
    <location>
        <begin position="152"/>
        <end position="220"/>
    </location>
</feature>
<accession>A0A1H3UD81</accession>
<dbReference type="InterPro" id="IPR011006">
    <property type="entry name" value="CheY-like_superfamily"/>
</dbReference>
<dbReference type="SMART" id="SM00448">
    <property type="entry name" value="REC"/>
    <property type="match status" value="1"/>
</dbReference>
<reference evidence="9" key="1">
    <citation type="submission" date="2016-10" db="EMBL/GenBank/DDBJ databases">
        <authorList>
            <person name="Varghese N."/>
            <person name="Submissions S."/>
        </authorList>
    </citation>
    <scope>NUCLEOTIDE SEQUENCE [LARGE SCALE GENOMIC DNA]</scope>
    <source>
        <strain evidence="9">DSM 44718</strain>
    </source>
</reference>
<proteinExistence type="predicted"/>
<dbReference type="PROSITE" id="PS50110">
    <property type="entry name" value="RESPONSE_REGULATORY"/>
    <property type="match status" value="1"/>
</dbReference>
<feature type="domain" description="Response regulatory" evidence="7">
    <location>
        <begin position="9"/>
        <end position="130"/>
    </location>
</feature>
<dbReference type="CDD" id="cd17535">
    <property type="entry name" value="REC_NarL-like"/>
    <property type="match status" value="1"/>
</dbReference>
<dbReference type="GO" id="GO:0003677">
    <property type="term" value="F:DNA binding"/>
    <property type="evidence" value="ECO:0007669"/>
    <property type="project" value="UniProtKB-KW"/>
</dbReference>